<feature type="transmembrane region" description="Helical" evidence="1">
    <location>
        <begin position="192"/>
        <end position="212"/>
    </location>
</feature>
<organism evidence="3 4">
    <name type="scientific">Pholiota conissans</name>
    <dbReference type="NCBI Taxonomy" id="109636"/>
    <lineage>
        <taxon>Eukaryota</taxon>
        <taxon>Fungi</taxon>
        <taxon>Dikarya</taxon>
        <taxon>Basidiomycota</taxon>
        <taxon>Agaricomycotina</taxon>
        <taxon>Agaricomycetes</taxon>
        <taxon>Agaricomycetidae</taxon>
        <taxon>Agaricales</taxon>
        <taxon>Agaricineae</taxon>
        <taxon>Strophariaceae</taxon>
        <taxon>Pholiota</taxon>
    </lineage>
</organism>
<keyword evidence="1" id="KW-0812">Transmembrane</keyword>
<proteinExistence type="predicted"/>
<sequence>MLLSAIDGIDWSTLGDIADKYASYDINDLWMARRAIEDARYAIAAMLALQVYEWIYSIEQEVRLIHRAKWTFIKTMYLLCRYYPFALWLFVMWAYVGDHDAQTCARFAHGVHAALAPCQFFSQAVMLMRAFGFAGRSKTVLAVLGTFYVALLCVDIWVFCTRLEILPKELYFLLGGTGCFPDYGSNVMAVRIGASMLAAIVMDLISLMVVVCHCRRSGWMRDVSLAKYFVNQGLLAFAFVSLVNITTAITFFRESRFHNGVGIPLILVVSNLIACRV</sequence>
<feature type="transmembrane region" description="Helical" evidence="1">
    <location>
        <begin position="233"/>
        <end position="251"/>
    </location>
</feature>
<dbReference type="EMBL" id="MU155210">
    <property type="protein sequence ID" value="KAF9479546.1"/>
    <property type="molecule type" value="Genomic_DNA"/>
</dbReference>
<evidence type="ECO:0000313" key="4">
    <source>
        <dbReference type="Proteomes" id="UP000807469"/>
    </source>
</evidence>
<feature type="transmembrane region" description="Helical" evidence="1">
    <location>
        <begin position="257"/>
        <end position="275"/>
    </location>
</feature>
<gene>
    <name evidence="3" type="ORF">BDN70DRAFT_878606</name>
</gene>
<keyword evidence="4" id="KW-1185">Reference proteome</keyword>
<feature type="transmembrane region" description="Helical" evidence="1">
    <location>
        <begin position="140"/>
        <end position="159"/>
    </location>
</feature>
<evidence type="ECO:0000313" key="3">
    <source>
        <dbReference type="EMBL" id="KAF9479546.1"/>
    </source>
</evidence>
<dbReference type="InterPro" id="IPR045340">
    <property type="entry name" value="DUF6533"/>
</dbReference>
<evidence type="ECO:0000256" key="1">
    <source>
        <dbReference type="SAM" id="Phobius"/>
    </source>
</evidence>
<accession>A0A9P5Z2B3</accession>
<protein>
    <recommendedName>
        <fullName evidence="2">DUF6533 domain-containing protein</fullName>
    </recommendedName>
</protein>
<keyword evidence="1" id="KW-1133">Transmembrane helix</keyword>
<dbReference type="Pfam" id="PF20151">
    <property type="entry name" value="DUF6533"/>
    <property type="match status" value="1"/>
</dbReference>
<name>A0A9P5Z2B3_9AGAR</name>
<feature type="domain" description="DUF6533" evidence="2">
    <location>
        <begin position="41"/>
        <end position="85"/>
    </location>
</feature>
<feature type="transmembrane region" description="Helical" evidence="1">
    <location>
        <begin position="76"/>
        <end position="95"/>
    </location>
</feature>
<keyword evidence="1" id="KW-0472">Membrane</keyword>
<reference evidence="3" key="1">
    <citation type="submission" date="2020-11" db="EMBL/GenBank/DDBJ databases">
        <authorList>
            <consortium name="DOE Joint Genome Institute"/>
            <person name="Ahrendt S."/>
            <person name="Riley R."/>
            <person name="Andreopoulos W."/>
            <person name="Labutti K."/>
            <person name="Pangilinan J."/>
            <person name="Ruiz-Duenas F.J."/>
            <person name="Barrasa J.M."/>
            <person name="Sanchez-Garcia M."/>
            <person name="Camarero S."/>
            <person name="Miyauchi S."/>
            <person name="Serrano A."/>
            <person name="Linde D."/>
            <person name="Babiker R."/>
            <person name="Drula E."/>
            <person name="Ayuso-Fernandez I."/>
            <person name="Pacheco R."/>
            <person name="Padilla G."/>
            <person name="Ferreira P."/>
            <person name="Barriuso J."/>
            <person name="Kellner H."/>
            <person name="Castanera R."/>
            <person name="Alfaro M."/>
            <person name="Ramirez L."/>
            <person name="Pisabarro A.G."/>
            <person name="Kuo A."/>
            <person name="Tritt A."/>
            <person name="Lipzen A."/>
            <person name="He G."/>
            <person name="Yan M."/>
            <person name="Ng V."/>
            <person name="Cullen D."/>
            <person name="Martin F."/>
            <person name="Rosso M.-N."/>
            <person name="Henrissat B."/>
            <person name="Hibbett D."/>
            <person name="Martinez A.T."/>
            <person name="Grigoriev I.V."/>
        </authorList>
    </citation>
    <scope>NUCLEOTIDE SEQUENCE</scope>
    <source>
        <strain evidence="3">CIRM-BRFM 674</strain>
    </source>
</reference>
<dbReference type="AlphaFoldDB" id="A0A9P5Z2B3"/>
<comment type="caution">
    <text evidence="3">The sequence shown here is derived from an EMBL/GenBank/DDBJ whole genome shotgun (WGS) entry which is preliminary data.</text>
</comment>
<evidence type="ECO:0000259" key="2">
    <source>
        <dbReference type="Pfam" id="PF20151"/>
    </source>
</evidence>
<dbReference type="Proteomes" id="UP000807469">
    <property type="component" value="Unassembled WGS sequence"/>
</dbReference>
<feature type="transmembrane region" description="Helical" evidence="1">
    <location>
        <begin position="107"/>
        <end position="128"/>
    </location>
</feature>
<dbReference type="OrthoDB" id="3251775at2759"/>